<evidence type="ECO:0000256" key="9">
    <source>
        <dbReference type="ARBA" id="ARBA00022840"/>
    </source>
</evidence>
<feature type="domain" description="MCM C-terminal AAA(+) ATPase" evidence="18">
    <location>
        <begin position="591"/>
        <end position="794"/>
    </location>
</feature>
<dbReference type="PRINTS" id="PR01657">
    <property type="entry name" value="MCMFAMILY"/>
</dbReference>
<keyword evidence="9 16" id="KW-0067">ATP-binding</keyword>
<feature type="compositionally biased region" description="Polar residues" evidence="17">
    <location>
        <begin position="172"/>
        <end position="189"/>
    </location>
</feature>
<dbReference type="GO" id="GO:0016787">
    <property type="term" value="F:hydrolase activity"/>
    <property type="evidence" value="ECO:0007669"/>
    <property type="project" value="UniProtKB-KW"/>
</dbReference>
<feature type="compositionally biased region" description="Acidic residues" evidence="17">
    <location>
        <begin position="1325"/>
        <end position="1336"/>
    </location>
</feature>
<comment type="similarity">
    <text evidence="2 16">Belongs to the MCM family.</text>
</comment>
<keyword evidence="7" id="KW-0378">Hydrolase</keyword>
<evidence type="ECO:0000259" key="18">
    <source>
        <dbReference type="PROSITE" id="PS50051"/>
    </source>
</evidence>
<evidence type="ECO:0000256" key="17">
    <source>
        <dbReference type="SAM" id="MobiDB-lite"/>
    </source>
</evidence>
<dbReference type="PANTHER" id="PTHR11630:SF48">
    <property type="entry name" value="DNA HELICASE MCM9"/>
    <property type="match status" value="1"/>
</dbReference>
<dbReference type="PROSITE" id="PS00847">
    <property type="entry name" value="MCM_1"/>
    <property type="match status" value="1"/>
</dbReference>
<feature type="region of interest" description="Disordered" evidence="17">
    <location>
        <begin position="1122"/>
        <end position="1161"/>
    </location>
</feature>
<dbReference type="InterPro" id="IPR033762">
    <property type="entry name" value="MCM_OB"/>
</dbReference>
<evidence type="ECO:0000256" key="12">
    <source>
        <dbReference type="ARBA" id="ARBA00023242"/>
    </source>
</evidence>
<feature type="compositionally biased region" description="Polar residues" evidence="17">
    <location>
        <begin position="1122"/>
        <end position="1142"/>
    </location>
</feature>
<evidence type="ECO:0000313" key="19">
    <source>
        <dbReference type="EMBL" id="CAD7589485.1"/>
    </source>
</evidence>
<organism evidence="19">
    <name type="scientific">Timema genevievae</name>
    <name type="common">Walking stick</name>
    <dbReference type="NCBI Taxonomy" id="629358"/>
    <lineage>
        <taxon>Eukaryota</taxon>
        <taxon>Metazoa</taxon>
        <taxon>Ecdysozoa</taxon>
        <taxon>Arthropoda</taxon>
        <taxon>Hexapoda</taxon>
        <taxon>Insecta</taxon>
        <taxon>Pterygota</taxon>
        <taxon>Neoptera</taxon>
        <taxon>Polyneoptera</taxon>
        <taxon>Phasmatodea</taxon>
        <taxon>Timematodea</taxon>
        <taxon>Timematoidea</taxon>
        <taxon>Timematidae</taxon>
        <taxon>Timema</taxon>
    </lineage>
</organism>
<dbReference type="EMBL" id="OE840086">
    <property type="protein sequence ID" value="CAD7589485.1"/>
    <property type="molecule type" value="Genomic_DNA"/>
</dbReference>
<keyword evidence="12" id="KW-0539">Nucleus</keyword>
<dbReference type="GO" id="GO:0017116">
    <property type="term" value="F:single-stranded DNA helicase activity"/>
    <property type="evidence" value="ECO:0007669"/>
    <property type="project" value="TreeGrafter"/>
</dbReference>
<keyword evidence="8" id="KW-0347">Helicase</keyword>
<evidence type="ECO:0000256" key="6">
    <source>
        <dbReference type="ARBA" id="ARBA00022763"/>
    </source>
</evidence>
<dbReference type="InterPro" id="IPR041562">
    <property type="entry name" value="MCM_lid"/>
</dbReference>
<dbReference type="EC" id="3.6.4.12" evidence="3"/>
<gene>
    <name evidence="19" type="ORF">TGEB3V08_LOCUS3426</name>
</gene>
<dbReference type="Pfam" id="PF26066">
    <property type="entry name" value="MCM9_N"/>
    <property type="match status" value="1"/>
</dbReference>
<dbReference type="SUPFAM" id="SSF52540">
    <property type="entry name" value="P-loop containing nucleoside triphosphate hydrolases"/>
    <property type="match status" value="1"/>
</dbReference>
<dbReference type="InterPro" id="IPR058768">
    <property type="entry name" value="MCM9_N"/>
</dbReference>
<dbReference type="GO" id="GO:0042555">
    <property type="term" value="C:MCM complex"/>
    <property type="evidence" value="ECO:0007669"/>
    <property type="project" value="TreeGrafter"/>
</dbReference>
<dbReference type="GO" id="GO:0000724">
    <property type="term" value="P:double-strand break repair via homologous recombination"/>
    <property type="evidence" value="ECO:0007669"/>
    <property type="project" value="TreeGrafter"/>
</dbReference>
<dbReference type="Pfam" id="PF17855">
    <property type="entry name" value="MCM_lid"/>
    <property type="match status" value="1"/>
</dbReference>
<proteinExistence type="inferred from homology"/>
<accession>A0A7R9JU42</accession>
<evidence type="ECO:0000256" key="10">
    <source>
        <dbReference type="ARBA" id="ARBA00023125"/>
    </source>
</evidence>
<dbReference type="Gene3D" id="2.40.50.140">
    <property type="entry name" value="Nucleic acid-binding proteins"/>
    <property type="match status" value="1"/>
</dbReference>
<dbReference type="Pfam" id="PF17207">
    <property type="entry name" value="MCM_OB"/>
    <property type="match status" value="1"/>
</dbReference>
<reference evidence="19" key="1">
    <citation type="submission" date="2020-11" db="EMBL/GenBank/DDBJ databases">
        <authorList>
            <person name="Tran Van P."/>
        </authorList>
    </citation>
    <scope>NUCLEOTIDE SEQUENCE</scope>
</reference>
<dbReference type="GO" id="GO:0006260">
    <property type="term" value="P:DNA replication"/>
    <property type="evidence" value="ECO:0007669"/>
    <property type="project" value="InterPro"/>
</dbReference>
<keyword evidence="6" id="KW-0227">DNA damage</keyword>
<dbReference type="InterPro" id="IPR031327">
    <property type="entry name" value="MCM"/>
</dbReference>
<dbReference type="Gene3D" id="3.40.50.300">
    <property type="entry name" value="P-loop containing nucleotide triphosphate hydrolases"/>
    <property type="match status" value="1"/>
</dbReference>
<evidence type="ECO:0000256" key="1">
    <source>
        <dbReference type="ARBA" id="ARBA00004123"/>
    </source>
</evidence>
<evidence type="ECO:0000256" key="15">
    <source>
        <dbReference type="ARBA" id="ARBA00047995"/>
    </source>
</evidence>
<dbReference type="InterPro" id="IPR001208">
    <property type="entry name" value="MCM_dom"/>
</dbReference>
<evidence type="ECO:0000256" key="11">
    <source>
        <dbReference type="ARBA" id="ARBA00023204"/>
    </source>
</evidence>
<dbReference type="InterPro" id="IPR027417">
    <property type="entry name" value="P-loop_NTPase"/>
</dbReference>
<dbReference type="GO" id="GO:0003697">
    <property type="term" value="F:single-stranded DNA binding"/>
    <property type="evidence" value="ECO:0007669"/>
    <property type="project" value="TreeGrafter"/>
</dbReference>
<sequence length="1336" mass="150939">MFTLDQSQDNSSSCASEIVGWWTITGIFVDLRLGTFVLVAHVTRIGGHADQTSRSSSLVLPMMREVLEELELLYNVTYFSVRFIRSLFDTLNFEKVISDPGYKLFLAIRLSDSPENYLALKSFDFSGYTSRRDLLFGIITHLTSSELVPLQNRVLFQTAQKRNVETLDAHSGRQQSPRRNSDHITNFGDQSGRRRETRRGNPTWCRPVSWYSSFAGSYNEVLKKIRMFKEYALVHHKDELISILSKEEEMQHYSIQVNFVTLYENSTELGDCILSNPNDVLLLCDTALVQAQGALVENQPEDTQHLLAVKTNIHARMTGLPTCPELHRTIFPHNDDMGCFLQVSGTVVRIVVPKMLEFQRDYICAKCKHSFKVQADYEQFYLLPNPTCCPNPQEQCQGTNFKPVKTIDHFNCKDFQEIKIQEQVTKLKVGTIPRSMWVTLEDDLVDTCKPGDDIVICCGLGTLKILSANFGARDLSKIPFVEMIDWLITRFAPRPNETVQYHLFTHRHQQTGESIVVFATDLRQWLWFWCGTVMRRWRPLNNGNRCDIELVFKANYLQVCNDHRSNILLTQETRDEIQGFWRQHAHAPLVARNFILASLCPQVYGLYLVKLAIAVVLCGGVAKVEQSGCRIRGEAHLLLVGDPGTGKSHLLRFVSRVCPRSVLTTGVGTTSAGLTVTAVREAGEWQLEAGALVLSDGGICCIDEFNSIKEHDRTSIHEAMEQQTISVAKAGLVCKLNTRCAIVAATNPKGHYDPEQPICANVALASPLLSRFDLVLILLDSRNHDWDRRVIFVLPISHRLVSGFILNGKDPLKEFDVNLSEKGALLWGLERLQMYFCLVKSLSPVFTEQANNILRTYYQAQRRANNRNAARTTVRLLESLVRLSQAHAKFMFREEVTVQDAVMAILLVESSMMGSSLIGTANILHTSFPEDPVEEYQRQVKIILEKLQLASILEEELERLKKLKFHRKESINKRDTSILDDSTLLHNVEKQHSLTNEDYILSSSEYIRPSCSDVSEAVFFPGSSLAVQPTFKSAATNEKLQEVLNSIRQAKDRNMCETVTQQHAAKLRKSAATKKKRLAQKDEGFEGDCDETLKMIPKRTKNDESDELDQSIANVLGNKTSKGKVTTSFKKTNKSVDQMNNSKTKRGKKSSKANSKKDFPEIEEDCNNSHFIKLTELKERFSFAKESKKISEISLTSCNHDDRLHDDDSDHPNLVQSTNRVSKKYDENLSKNETHSCIRLEDKVDVPSLKANTKLSANTFTKLQQFRQNDDVKMSEHVGSQSGKSINNSLTDLVNLGKSLASSQKSNSAIPSNSVPSSQVFSIGGDDDDDEIDFDL</sequence>
<dbReference type="InterPro" id="IPR003593">
    <property type="entry name" value="AAA+_ATPase"/>
</dbReference>
<feature type="compositionally biased region" description="Polar residues" evidence="17">
    <location>
        <begin position="1301"/>
        <end position="1321"/>
    </location>
</feature>
<keyword evidence="11" id="KW-0234">DNA repair</keyword>
<dbReference type="FunFam" id="3.40.50.300:FF:000671">
    <property type="entry name" value="DNA helicase MCM9 isoform X1"/>
    <property type="match status" value="1"/>
</dbReference>
<feature type="region of interest" description="Disordered" evidence="17">
    <location>
        <begin position="166"/>
        <end position="201"/>
    </location>
</feature>
<dbReference type="PROSITE" id="PS50051">
    <property type="entry name" value="MCM_2"/>
    <property type="match status" value="1"/>
</dbReference>
<evidence type="ECO:0000256" key="14">
    <source>
        <dbReference type="ARBA" id="ARBA00042301"/>
    </source>
</evidence>
<dbReference type="InterPro" id="IPR012340">
    <property type="entry name" value="NA-bd_OB-fold"/>
</dbReference>
<dbReference type="SMART" id="SM00350">
    <property type="entry name" value="MCM"/>
    <property type="match status" value="1"/>
</dbReference>
<dbReference type="Gene3D" id="2.20.28.10">
    <property type="match status" value="1"/>
</dbReference>
<dbReference type="GO" id="GO:0005634">
    <property type="term" value="C:nucleus"/>
    <property type="evidence" value="ECO:0007669"/>
    <property type="project" value="UniProtKB-SubCell"/>
</dbReference>
<keyword evidence="5 16" id="KW-0547">Nucleotide-binding</keyword>
<evidence type="ECO:0000256" key="8">
    <source>
        <dbReference type="ARBA" id="ARBA00022806"/>
    </source>
</evidence>
<dbReference type="Pfam" id="PF00493">
    <property type="entry name" value="MCM"/>
    <property type="match status" value="1"/>
</dbReference>
<evidence type="ECO:0000256" key="16">
    <source>
        <dbReference type="RuleBase" id="RU004070"/>
    </source>
</evidence>
<dbReference type="SUPFAM" id="SSF50249">
    <property type="entry name" value="Nucleic acid-binding proteins"/>
    <property type="match status" value="1"/>
</dbReference>
<feature type="region of interest" description="Disordered" evidence="17">
    <location>
        <begin position="1301"/>
        <end position="1336"/>
    </location>
</feature>
<evidence type="ECO:0000256" key="2">
    <source>
        <dbReference type="ARBA" id="ARBA00008010"/>
    </source>
</evidence>
<keyword evidence="10 16" id="KW-0238">DNA-binding</keyword>
<dbReference type="GO" id="GO:0005524">
    <property type="term" value="F:ATP binding"/>
    <property type="evidence" value="ECO:0007669"/>
    <property type="project" value="UniProtKB-KW"/>
</dbReference>
<feature type="region of interest" description="Disordered" evidence="17">
    <location>
        <begin position="1203"/>
        <end position="1228"/>
    </location>
</feature>
<dbReference type="SMART" id="SM00382">
    <property type="entry name" value="AAA"/>
    <property type="match status" value="1"/>
</dbReference>
<name>A0A7R9JU42_TIMGE</name>
<evidence type="ECO:0000256" key="3">
    <source>
        <dbReference type="ARBA" id="ARBA00012551"/>
    </source>
</evidence>
<comment type="subcellular location">
    <subcellularLocation>
        <location evidence="1">Nucleus</location>
    </subcellularLocation>
</comment>
<evidence type="ECO:0000256" key="4">
    <source>
        <dbReference type="ARBA" id="ARBA00022705"/>
    </source>
</evidence>
<keyword evidence="4" id="KW-0235">DNA replication</keyword>
<dbReference type="InterPro" id="IPR018525">
    <property type="entry name" value="MCM_CS"/>
</dbReference>
<protein>
    <recommendedName>
        <fullName evidence="13">DNA helicase MCM9</fullName>
        <ecNumber evidence="3">3.6.4.12</ecNumber>
    </recommendedName>
    <alternativeName>
        <fullName evidence="14">Minichromosome maintenance 9</fullName>
    </alternativeName>
</protein>
<comment type="catalytic activity">
    <reaction evidence="15">
        <text>ATP + H2O = ADP + phosphate + H(+)</text>
        <dbReference type="Rhea" id="RHEA:13065"/>
        <dbReference type="ChEBI" id="CHEBI:15377"/>
        <dbReference type="ChEBI" id="CHEBI:15378"/>
        <dbReference type="ChEBI" id="CHEBI:30616"/>
        <dbReference type="ChEBI" id="CHEBI:43474"/>
        <dbReference type="ChEBI" id="CHEBI:456216"/>
        <dbReference type="EC" id="3.6.4.12"/>
    </reaction>
</comment>
<evidence type="ECO:0000256" key="7">
    <source>
        <dbReference type="ARBA" id="ARBA00022801"/>
    </source>
</evidence>
<evidence type="ECO:0000256" key="13">
    <source>
        <dbReference type="ARBA" id="ARBA00041085"/>
    </source>
</evidence>
<evidence type="ECO:0000256" key="5">
    <source>
        <dbReference type="ARBA" id="ARBA00022741"/>
    </source>
</evidence>
<dbReference type="PANTHER" id="PTHR11630">
    <property type="entry name" value="DNA REPLICATION LICENSING FACTOR MCM FAMILY MEMBER"/>
    <property type="match status" value="1"/>
</dbReference>